<dbReference type="GO" id="GO:0008413">
    <property type="term" value="F:8-oxo-7,8-dihydroguanosine triphosphate pyrophosphatase activity"/>
    <property type="evidence" value="ECO:0007669"/>
    <property type="project" value="TreeGrafter"/>
</dbReference>
<dbReference type="EMBL" id="JAFGIX010000007">
    <property type="protein sequence ID" value="MBN1571849.1"/>
    <property type="molecule type" value="Genomic_DNA"/>
</dbReference>
<evidence type="ECO:0000256" key="9">
    <source>
        <dbReference type="ARBA" id="ARBA00023204"/>
    </source>
</evidence>
<evidence type="ECO:0000256" key="11">
    <source>
        <dbReference type="ARBA" id="ARBA00038905"/>
    </source>
</evidence>
<feature type="domain" description="Nudix hydrolase" evidence="13">
    <location>
        <begin position="4"/>
        <end position="134"/>
    </location>
</feature>
<dbReference type="EC" id="3.6.1.55" evidence="11"/>
<dbReference type="GO" id="GO:0044716">
    <property type="term" value="F:8-oxo-GDP phosphatase activity"/>
    <property type="evidence" value="ECO:0007669"/>
    <property type="project" value="TreeGrafter"/>
</dbReference>
<evidence type="ECO:0000256" key="6">
    <source>
        <dbReference type="ARBA" id="ARBA00022763"/>
    </source>
</evidence>
<proteinExistence type="inferred from homology"/>
<keyword evidence="6" id="KW-0227">DNA damage</keyword>
<dbReference type="PRINTS" id="PR00502">
    <property type="entry name" value="NUDIXFAMILY"/>
</dbReference>
<dbReference type="Pfam" id="PF00293">
    <property type="entry name" value="NUDIX"/>
    <property type="match status" value="1"/>
</dbReference>
<keyword evidence="9" id="KW-0234">DNA repair</keyword>
<reference evidence="14" key="2">
    <citation type="submission" date="2021-01" db="EMBL/GenBank/DDBJ databases">
        <authorList>
            <person name="Hahn C.R."/>
            <person name="Youssef N.H."/>
            <person name="Elshahed M."/>
        </authorList>
    </citation>
    <scope>NUCLEOTIDE SEQUENCE</scope>
    <source>
        <strain evidence="14">Zod_Metabat.24</strain>
    </source>
</reference>
<dbReference type="Gene3D" id="3.90.79.10">
    <property type="entry name" value="Nucleoside Triphosphate Pyrophosphohydrolase"/>
    <property type="match status" value="1"/>
</dbReference>
<dbReference type="InterPro" id="IPR047127">
    <property type="entry name" value="MutT-like"/>
</dbReference>
<dbReference type="AlphaFoldDB" id="A0A9D8PLQ4"/>
<reference evidence="14" key="1">
    <citation type="journal article" date="2021" name="Environ. Microbiol.">
        <title>Genomic characterization of three novel Desulfobacterota classes expand the metabolic and phylogenetic diversity of the phylum.</title>
        <authorList>
            <person name="Murphy C.L."/>
            <person name="Biggerstaff J."/>
            <person name="Eichhorn A."/>
            <person name="Ewing E."/>
            <person name="Shahan R."/>
            <person name="Soriano D."/>
            <person name="Stewart S."/>
            <person name="VanMol K."/>
            <person name="Walker R."/>
            <person name="Walters P."/>
            <person name="Elshahed M.S."/>
            <person name="Youssef N.H."/>
        </authorList>
    </citation>
    <scope>NUCLEOTIDE SEQUENCE</scope>
    <source>
        <strain evidence="14">Zod_Metabat.24</strain>
    </source>
</reference>
<evidence type="ECO:0000256" key="8">
    <source>
        <dbReference type="ARBA" id="ARBA00022842"/>
    </source>
</evidence>
<keyword evidence="7" id="KW-0378">Hydrolase</keyword>
<dbReference type="InterPro" id="IPR020476">
    <property type="entry name" value="Nudix_hydrolase"/>
</dbReference>
<feature type="region of interest" description="Disordered" evidence="12">
    <location>
        <begin position="29"/>
        <end position="48"/>
    </location>
</feature>
<dbReference type="PANTHER" id="PTHR47707">
    <property type="entry name" value="8-OXO-DGTP DIPHOSPHATASE"/>
    <property type="match status" value="1"/>
</dbReference>
<dbReference type="InterPro" id="IPR015797">
    <property type="entry name" value="NUDIX_hydrolase-like_dom_sf"/>
</dbReference>
<dbReference type="CDD" id="cd03425">
    <property type="entry name" value="NUDIX_MutT_NudA_like"/>
    <property type="match status" value="1"/>
</dbReference>
<evidence type="ECO:0000256" key="10">
    <source>
        <dbReference type="ARBA" id="ARBA00035861"/>
    </source>
</evidence>
<dbReference type="GO" id="GO:0044715">
    <property type="term" value="F:8-oxo-dGDP phosphatase activity"/>
    <property type="evidence" value="ECO:0007669"/>
    <property type="project" value="TreeGrafter"/>
</dbReference>
<comment type="catalytic activity">
    <reaction evidence="10">
        <text>8-oxo-dGTP + H2O = 8-oxo-dGMP + diphosphate + H(+)</text>
        <dbReference type="Rhea" id="RHEA:31575"/>
        <dbReference type="ChEBI" id="CHEBI:15377"/>
        <dbReference type="ChEBI" id="CHEBI:15378"/>
        <dbReference type="ChEBI" id="CHEBI:33019"/>
        <dbReference type="ChEBI" id="CHEBI:63224"/>
        <dbReference type="ChEBI" id="CHEBI:77896"/>
        <dbReference type="EC" id="3.6.1.55"/>
    </reaction>
</comment>
<gene>
    <name evidence="14" type="ORF">JW984_01495</name>
</gene>
<dbReference type="SUPFAM" id="SSF55811">
    <property type="entry name" value="Nudix"/>
    <property type="match status" value="1"/>
</dbReference>
<evidence type="ECO:0000256" key="7">
    <source>
        <dbReference type="ARBA" id="ARBA00022801"/>
    </source>
</evidence>
<evidence type="ECO:0000259" key="13">
    <source>
        <dbReference type="PROSITE" id="PS51462"/>
    </source>
</evidence>
<comment type="similarity">
    <text evidence="2">Belongs to the Nudix hydrolase family.</text>
</comment>
<evidence type="ECO:0000256" key="1">
    <source>
        <dbReference type="ARBA" id="ARBA00001946"/>
    </source>
</evidence>
<evidence type="ECO:0000256" key="12">
    <source>
        <dbReference type="SAM" id="MobiDB-lite"/>
    </source>
</evidence>
<dbReference type="PANTHER" id="PTHR47707:SF1">
    <property type="entry name" value="NUDIX HYDROLASE FAMILY PROTEIN"/>
    <property type="match status" value="1"/>
</dbReference>
<evidence type="ECO:0000256" key="3">
    <source>
        <dbReference type="ARBA" id="ARBA00022457"/>
    </source>
</evidence>
<dbReference type="InterPro" id="IPR000086">
    <property type="entry name" value="NUDIX_hydrolase_dom"/>
</dbReference>
<accession>A0A9D8PLQ4</accession>
<dbReference type="PROSITE" id="PS51462">
    <property type="entry name" value="NUDIX"/>
    <property type="match status" value="1"/>
</dbReference>
<dbReference type="GO" id="GO:0006281">
    <property type="term" value="P:DNA repair"/>
    <property type="evidence" value="ECO:0007669"/>
    <property type="project" value="UniProtKB-KW"/>
</dbReference>
<comment type="caution">
    <text evidence="14">The sequence shown here is derived from an EMBL/GenBank/DDBJ whole genome shotgun (WGS) entry which is preliminary data.</text>
</comment>
<dbReference type="GO" id="GO:0046872">
    <property type="term" value="F:metal ion binding"/>
    <property type="evidence" value="ECO:0007669"/>
    <property type="project" value="UniProtKB-KW"/>
</dbReference>
<dbReference type="Proteomes" id="UP000809273">
    <property type="component" value="Unassembled WGS sequence"/>
</dbReference>
<keyword evidence="5" id="KW-0479">Metal-binding</keyword>
<organism evidence="14 15">
    <name type="scientific">Candidatus Zymogenus saltonus</name>
    <dbReference type="NCBI Taxonomy" id="2844893"/>
    <lineage>
        <taxon>Bacteria</taxon>
        <taxon>Deltaproteobacteria</taxon>
        <taxon>Candidatus Zymogenia</taxon>
        <taxon>Candidatus Zymogeniales</taxon>
        <taxon>Candidatus Zymogenaceae</taxon>
        <taxon>Candidatus Zymogenus</taxon>
    </lineage>
</organism>
<keyword evidence="8" id="KW-0460">Magnesium</keyword>
<comment type="cofactor">
    <cofactor evidence="1">
        <name>Mg(2+)</name>
        <dbReference type="ChEBI" id="CHEBI:18420"/>
    </cofactor>
</comment>
<evidence type="ECO:0000256" key="5">
    <source>
        <dbReference type="ARBA" id="ARBA00022723"/>
    </source>
</evidence>
<sequence length="142" mass="15633">MRPEQIVLVSAALIVKEGRVLVGKRRRGKSDPEKWEFPGGKIRPGEDPRDSIVREIEEELGIGLSVGRLFDAVNHAYPDKSVLILFYLAEMAPSGASSEYSSRDHDEILWAGPEELLRLDFLDADRKVALSLAEAMATGGVS</sequence>
<evidence type="ECO:0000256" key="2">
    <source>
        <dbReference type="ARBA" id="ARBA00005582"/>
    </source>
</evidence>
<evidence type="ECO:0000313" key="14">
    <source>
        <dbReference type="EMBL" id="MBN1571849.1"/>
    </source>
</evidence>
<keyword evidence="3" id="KW-0515">Mutator protein</keyword>
<protein>
    <recommendedName>
        <fullName evidence="11">8-oxo-dGTP diphosphatase</fullName>
        <ecNumber evidence="11">3.6.1.55</ecNumber>
    </recommendedName>
</protein>
<name>A0A9D8PLQ4_9DELT</name>
<keyword evidence="4" id="KW-0235">DNA replication</keyword>
<dbReference type="GO" id="GO:0006260">
    <property type="term" value="P:DNA replication"/>
    <property type="evidence" value="ECO:0007669"/>
    <property type="project" value="UniProtKB-KW"/>
</dbReference>
<evidence type="ECO:0000256" key="4">
    <source>
        <dbReference type="ARBA" id="ARBA00022705"/>
    </source>
</evidence>
<evidence type="ECO:0000313" key="15">
    <source>
        <dbReference type="Proteomes" id="UP000809273"/>
    </source>
</evidence>
<dbReference type="GO" id="GO:0035539">
    <property type="term" value="F:8-oxo-7,8-dihydrodeoxyguanosine triphosphate pyrophosphatase activity"/>
    <property type="evidence" value="ECO:0007669"/>
    <property type="project" value="UniProtKB-EC"/>
</dbReference>